<comment type="caution">
    <text evidence="2">The sequence shown here is derived from an EMBL/GenBank/DDBJ whole genome shotgun (WGS) entry which is preliminary data.</text>
</comment>
<accession>A0ABM8NXV4</accession>
<feature type="region of interest" description="Disordered" evidence="1">
    <location>
        <begin position="1"/>
        <end position="22"/>
    </location>
</feature>
<dbReference type="RefSeq" id="WP_201698347.1">
    <property type="nucleotide sequence ID" value="NZ_CAJHCQ010000013.1"/>
</dbReference>
<protein>
    <submittedName>
        <fullName evidence="2">Uncharacterized protein</fullName>
    </submittedName>
</protein>
<reference evidence="2 3" key="1">
    <citation type="submission" date="2020-10" db="EMBL/GenBank/DDBJ databases">
        <authorList>
            <person name="Peeters C."/>
        </authorList>
    </citation>
    <scope>NUCLEOTIDE SEQUENCE [LARGE SCALE GENOMIC DNA]</scope>
    <source>
        <strain evidence="2 3">LMG 27952</strain>
    </source>
</reference>
<evidence type="ECO:0000313" key="3">
    <source>
        <dbReference type="Proteomes" id="UP000656319"/>
    </source>
</evidence>
<keyword evidence="3" id="KW-1185">Reference proteome</keyword>
<evidence type="ECO:0000313" key="2">
    <source>
        <dbReference type="EMBL" id="CAD6548624.1"/>
    </source>
</evidence>
<dbReference type="Proteomes" id="UP000656319">
    <property type="component" value="Unassembled WGS sequence"/>
</dbReference>
<proteinExistence type="predicted"/>
<evidence type="ECO:0000256" key="1">
    <source>
        <dbReference type="SAM" id="MobiDB-lite"/>
    </source>
</evidence>
<name>A0ABM8NXV4_9BURK</name>
<dbReference type="EMBL" id="CAJHCQ010000013">
    <property type="protein sequence ID" value="CAD6548624.1"/>
    <property type="molecule type" value="Genomic_DNA"/>
</dbReference>
<organism evidence="2 3">
    <name type="scientific">Paraburkholderia hiiakae</name>
    <dbReference type="NCBI Taxonomy" id="1081782"/>
    <lineage>
        <taxon>Bacteria</taxon>
        <taxon>Pseudomonadati</taxon>
        <taxon>Pseudomonadota</taxon>
        <taxon>Betaproteobacteria</taxon>
        <taxon>Burkholderiales</taxon>
        <taxon>Burkholderiaceae</taxon>
        <taxon>Paraburkholderia</taxon>
    </lineage>
</organism>
<sequence length="165" mass="18045">MTAATTSYSAGWLQTGSRPQSDPRIALQVRKARQSTSSLGPNTLGLSEFVSMMPSTDPRSREGRNVGATMTESAAARRYLAGAKFETLSGVDLIRGVAAKHFAGAHLQLTMYSDPEEGWEKMLLNVETTLASQERFLELEDSFLDEICGDSRMANALDEVIVRVR</sequence>
<feature type="compositionally biased region" description="Polar residues" evidence="1">
    <location>
        <begin position="1"/>
        <end position="20"/>
    </location>
</feature>
<gene>
    <name evidence="2" type="ORF">LMG27952_04758</name>
</gene>